<proteinExistence type="predicted"/>
<evidence type="ECO:0000259" key="1">
    <source>
        <dbReference type="SMART" id="SM00909"/>
    </source>
</evidence>
<evidence type="ECO:0000313" key="2">
    <source>
        <dbReference type="EMBL" id="GBR75933.1"/>
    </source>
</evidence>
<protein>
    <recommendedName>
        <fullName evidence="1">GerMN domain-containing protein</fullName>
    </recommendedName>
</protein>
<feature type="domain" description="GerMN" evidence="1">
    <location>
        <begin position="54"/>
        <end position="145"/>
    </location>
</feature>
<evidence type="ECO:0000313" key="3">
    <source>
        <dbReference type="Proteomes" id="UP000275925"/>
    </source>
</evidence>
<dbReference type="EMBL" id="BGZO01000011">
    <property type="protein sequence ID" value="GBR75933.1"/>
    <property type="molecule type" value="Genomic_DNA"/>
</dbReference>
<dbReference type="AlphaFoldDB" id="A0A388TFS7"/>
<sequence>MRRLFFLLLVSLAIMGFYLGFGVLSGPDTVTVYFYRYEKLQPVRRTRQNDLPKATVALTELLAGPTTEERSNRIQTMLPPQLQCKSWSKANDILILDFNQELLKISGGHNVIEGALKQIVFTATEIKGIKAVRFQVENQRGGTLVIGGEGYTIERPLGRDYFAGEY</sequence>
<dbReference type="Proteomes" id="UP000275925">
    <property type="component" value="Unassembled WGS sequence"/>
</dbReference>
<comment type="caution">
    <text evidence="2">The sequence shown here is derived from an EMBL/GenBank/DDBJ whole genome shotgun (WGS) entry which is preliminary data.</text>
</comment>
<accession>A0A388TFS7</accession>
<reference evidence="2 3" key="1">
    <citation type="journal article" date="2019" name="ISME J.">
        <title>Genome analyses of uncultured TG2/ZB3 bacteria in 'Margulisbacteria' specifically attached to ectosymbiotic spirochetes of protists in the termite gut.</title>
        <authorList>
            <person name="Utami Y.D."/>
            <person name="Kuwahara H."/>
            <person name="Igai K."/>
            <person name="Murakami T."/>
            <person name="Sugaya K."/>
            <person name="Morikawa T."/>
            <person name="Nagura Y."/>
            <person name="Yuki M."/>
            <person name="Deevong P."/>
            <person name="Inoue T."/>
            <person name="Kihara K."/>
            <person name="Lo N."/>
            <person name="Yamada A."/>
            <person name="Ohkuma M."/>
            <person name="Hongoh Y."/>
        </authorList>
    </citation>
    <scope>NUCLEOTIDE SEQUENCE [LARGE SCALE GENOMIC DNA]</scope>
    <source>
        <strain evidence="2">NkOx7-02</strain>
    </source>
</reference>
<dbReference type="InterPro" id="IPR019606">
    <property type="entry name" value="GerMN"/>
</dbReference>
<dbReference type="SMART" id="SM00909">
    <property type="entry name" value="Germane"/>
    <property type="match status" value="1"/>
</dbReference>
<organism evidence="2 3">
    <name type="scientific">Candidatus Termititenax persephonae</name>
    <dbReference type="NCBI Taxonomy" id="2218525"/>
    <lineage>
        <taxon>Bacteria</taxon>
        <taxon>Bacillati</taxon>
        <taxon>Candidatus Margulisiibacteriota</taxon>
        <taxon>Candidatus Termititenacia</taxon>
        <taxon>Candidatus Termititenacales</taxon>
        <taxon>Candidatus Termititenacaceae</taxon>
        <taxon>Candidatus Termititenax</taxon>
    </lineage>
</organism>
<keyword evidence="3" id="KW-1185">Reference proteome</keyword>
<name>A0A388TFS7_9BACT</name>
<dbReference type="Pfam" id="PF10646">
    <property type="entry name" value="Germane"/>
    <property type="match status" value="1"/>
</dbReference>
<gene>
    <name evidence="2" type="ORF">NO2_0558</name>
</gene>